<keyword evidence="3" id="KW-1185">Reference proteome</keyword>
<keyword evidence="1" id="KW-1133">Transmembrane helix</keyword>
<keyword evidence="1" id="KW-0812">Transmembrane</keyword>
<sequence>MISGCRPAPKVLDFFAVFIFCQAILPFLKYSRHSQNRSVRNAAYPQDICNRIGSLPHQSRLPAKAINYDNHFFFNPSIITSPWRVRARILLALRVPGSFLTIFLLQLGASYVPCTGFEEFRK</sequence>
<dbReference type="AlphaFoldDB" id="I4C5F0"/>
<protein>
    <submittedName>
        <fullName evidence="2">Uncharacterized protein</fullName>
    </submittedName>
</protein>
<proteinExistence type="predicted"/>
<gene>
    <name evidence="2" type="ordered locus">Desti_2092</name>
</gene>
<feature type="transmembrane region" description="Helical" evidence="1">
    <location>
        <begin position="91"/>
        <end position="112"/>
    </location>
</feature>
<feature type="transmembrane region" description="Helical" evidence="1">
    <location>
        <begin position="12"/>
        <end position="30"/>
    </location>
</feature>
<organism evidence="2 3">
    <name type="scientific">Desulfomonile tiedjei (strain ATCC 49306 / DSM 6799 / DCB-1)</name>
    <dbReference type="NCBI Taxonomy" id="706587"/>
    <lineage>
        <taxon>Bacteria</taxon>
        <taxon>Pseudomonadati</taxon>
        <taxon>Thermodesulfobacteriota</taxon>
        <taxon>Desulfomonilia</taxon>
        <taxon>Desulfomonilales</taxon>
        <taxon>Desulfomonilaceae</taxon>
        <taxon>Desulfomonile</taxon>
    </lineage>
</organism>
<dbReference type="EMBL" id="CP003360">
    <property type="protein sequence ID" value="AFM24791.1"/>
    <property type="molecule type" value="Genomic_DNA"/>
</dbReference>
<evidence type="ECO:0000313" key="2">
    <source>
        <dbReference type="EMBL" id="AFM24791.1"/>
    </source>
</evidence>
<dbReference type="KEGG" id="dti:Desti_2092"/>
<dbReference type="Proteomes" id="UP000006055">
    <property type="component" value="Chromosome"/>
</dbReference>
<reference evidence="3" key="1">
    <citation type="submission" date="2012-06" db="EMBL/GenBank/DDBJ databases">
        <title>Complete sequence of chromosome of Desulfomonile tiedjei DSM 6799.</title>
        <authorList>
            <person name="Lucas S."/>
            <person name="Copeland A."/>
            <person name="Lapidus A."/>
            <person name="Glavina del Rio T."/>
            <person name="Dalin E."/>
            <person name="Tice H."/>
            <person name="Bruce D."/>
            <person name="Goodwin L."/>
            <person name="Pitluck S."/>
            <person name="Peters L."/>
            <person name="Ovchinnikova G."/>
            <person name="Zeytun A."/>
            <person name="Lu M."/>
            <person name="Kyrpides N."/>
            <person name="Mavromatis K."/>
            <person name="Ivanova N."/>
            <person name="Brettin T."/>
            <person name="Detter J.C."/>
            <person name="Han C."/>
            <person name="Larimer F."/>
            <person name="Land M."/>
            <person name="Hauser L."/>
            <person name="Markowitz V."/>
            <person name="Cheng J.-F."/>
            <person name="Hugenholtz P."/>
            <person name="Woyke T."/>
            <person name="Wu D."/>
            <person name="Spring S."/>
            <person name="Schroeder M."/>
            <person name="Brambilla E."/>
            <person name="Klenk H.-P."/>
            <person name="Eisen J.A."/>
        </authorList>
    </citation>
    <scope>NUCLEOTIDE SEQUENCE [LARGE SCALE GENOMIC DNA]</scope>
    <source>
        <strain evidence="3">ATCC 49306 / DSM 6799 / DCB-1</strain>
    </source>
</reference>
<accession>I4C5F0</accession>
<dbReference type="HOGENOM" id="CLU_2023027_0_0_7"/>
<evidence type="ECO:0000313" key="3">
    <source>
        <dbReference type="Proteomes" id="UP000006055"/>
    </source>
</evidence>
<evidence type="ECO:0000256" key="1">
    <source>
        <dbReference type="SAM" id="Phobius"/>
    </source>
</evidence>
<name>I4C5F0_DESTA</name>
<keyword evidence="1" id="KW-0472">Membrane</keyword>